<organism evidence="2 3">
    <name type="scientific">Allofournierella massiliensis</name>
    <dbReference type="NCBI Taxonomy" id="1650663"/>
    <lineage>
        <taxon>Bacteria</taxon>
        <taxon>Bacillati</taxon>
        <taxon>Bacillota</taxon>
        <taxon>Clostridia</taxon>
        <taxon>Eubacteriales</taxon>
        <taxon>Oscillospiraceae</taxon>
        <taxon>Allofournierella</taxon>
    </lineage>
</organism>
<dbReference type="GeneID" id="97382531"/>
<dbReference type="SUPFAM" id="SSF47226">
    <property type="entry name" value="Histidine-containing phosphotransfer domain, HPT domain"/>
    <property type="match status" value="1"/>
</dbReference>
<accession>A0A4R1R7E8</accession>
<dbReference type="OrthoDB" id="1669200at2"/>
<evidence type="ECO:0000259" key="1">
    <source>
        <dbReference type="Pfam" id="PF01627"/>
    </source>
</evidence>
<dbReference type="InterPro" id="IPR036641">
    <property type="entry name" value="HPT_dom_sf"/>
</dbReference>
<dbReference type="GO" id="GO:0000160">
    <property type="term" value="P:phosphorelay signal transduction system"/>
    <property type="evidence" value="ECO:0007669"/>
    <property type="project" value="InterPro"/>
</dbReference>
<dbReference type="AlphaFoldDB" id="A0A4R1R7E8"/>
<proteinExistence type="predicted"/>
<dbReference type="Pfam" id="PF01627">
    <property type="entry name" value="Hpt"/>
    <property type="match status" value="1"/>
</dbReference>
<evidence type="ECO:0000313" key="2">
    <source>
        <dbReference type="EMBL" id="TCL61551.1"/>
    </source>
</evidence>
<dbReference type="STRING" id="1650663.GCA_001486665_01598"/>
<protein>
    <submittedName>
        <fullName evidence="2">Hpt domain-containing protein</fullName>
    </submittedName>
</protein>
<dbReference type="RefSeq" id="WP_058964023.1">
    <property type="nucleotide sequence ID" value="NZ_CABKVM010000016.1"/>
</dbReference>
<comment type="caution">
    <text evidence="2">The sequence shown here is derived from an EMBL/GenBank/DDBJ whole genome shotgun (WGS) entry which is preliminary data.</text>
</comment>
<reference evidence="2 3" key="1">
    <citation type="submission" date="2019-03" db="EMBL/GenBank/DDBJ databases">
        <title>Genomic Encyclopedia of Type Strains, Phase IV (KMG-IV): sequencing the most valuable type-strain genomes for metagenomic binning, comparative biology and taxonomic classification.</title>
        <authorList>
            <person name="Goeker M."/>
        </authorList>
    </citation>
    <scope>NUCLEOTIDE SEQUENCE [LARGE SCALE GENOMIC DNA]</scope>
    <source>
        <strain evidence="2 3">DSM 100451</strain>
    </source>
</reference>
<dbReference type="Proteomes" id="UP000295184">
    <property type="component" value="Unassembled WGS sequence"/>
</dbReference>
<dbReference type="EMBL" id="SLUM01000001">
    <property type="protein sequence ID" value="TCL61551.1"/>
    <property type="molecule type" value="Genomic_DNA"/>
</dbReference>
<dbReference type="InterPro" id="IPR008207">
    <property type="entry name" value="Sig_transdc_His_kin_Hpt_dom"/>
</dbReference>
<name>A0A4R1R7E8_9FIRM</name>
<evidence type="ECO:0000313" key="3">
    <source>
        <dbReference type="Proteomes" id="UP000295184"/>
    </source>
</evidence>
<feature type="domain" description="HPt" evidence="1">
    <location>
        <begin position="40"/>
        <end position="112"/>
    </location>
</feature>
<dbReference type="Gene3D" id="1.20.120.160">
    <property type="entry name" value="HPT domain"/>
    <property type="match status" value="1"/>
</dbReference>
<gene>
    <name evidence="2" type="ORF">EDD77_1011</name>
</gene>
<sequence length="121" mass="12467">MNAQTQAILEQGGVDVNGALERFMGSEALLERFLKRFLQEESLPALKAALDVGDTEAAAGAAHSLKGTSGNLSLTVLFERTTAQLAQLRAGDLAGARQAMAGVEEAHAAAADAIRAAFGEG</sequence>